<dbReference type="PANTHER" id="PTHR46558:SF11">
    <property type="entry name" value="HTH-TYPE TRANSCRIPTIONAL REGULATOR XRE"/>
    <property type="match status" value="1"/>
</dbReference>
<dbReference type="GO" id="GO:0003677">
    <property type="term" value="F:DNA binding"/>
    <property type="evidence" value="ECO:0007669"/>
    <property type="project" value="UniProtKB-KW"/>
</dbReference>
<proteinExistence type="predicted"/>
<dbReference type="OrthoDB" id="2168837at2"/>
<dbReference type="PANTHER" id="PTHR46558">
    <property type="entry name" value="TRACRIPTIONAL REGULATORY PROTEIN-RELATED-RELATED"/>
    <property type="match status" value="1"/>
</dbReference>
<dbReference type="PROSITE" id="PS50943">
    <property type="entry name" value="HTH_CROC1"/>
    <property type="match status" value="1"/>
</dbReference>
<dbReference type="Gene3D" id="1.10.260.40">
    <property type="entry name" value="lambda repressor-like DNA-binding domains"/>
    <property type="match status" value="1"/>
</dbReference>
<evidence type="ECO:0000313" key="3">
    <source>
        <dbReference type="EMBL" id="TCL63322.1"/>
    </source>
</evidence>
<evidence type="ECO:0000256" key="1">
    <source>
        <dbReference type="ARBA" id="ARBA00023125"/>
    </source>
</evidence>
<protein>
    <submittedName>
        <fullName evidence="3">Helix-turn-helix protein</fullName>
    </submittedName>
</protein>
<keyword evidence="1" id="KW-0238">DNA-binding</keyword>
<reference evidence="3 4" key="1">
    <citation type="submission" date="2019-03" db="EMBL/GenBank/DDBJ databases">
        <title>Genomic Encyclopedia of Type Strains, Phase IV (KMG-IV): sequencing the most valuable type-strain genomes for metagenomic binning, comparative biology and taxonomic classification.</title>
        <authorList>
            <person name="Goeker M."/>
        </authorList>
    </citation>
    <scope>NUCLEOTIDE SEQUENCE [LARGE SCALE GENOMIC DNA]</scope>
    <source>
        <strain evidence="3 4">LX-B</strain>
    </source>
</reference>
<keyword evidence="4" id="KW-1185">Reference proteome</keyword>
<dbReference type="InterPro" id="IPR001387">
    <property type="entry name" value="Cro/C1-type_HTH"/>
</dbReference>
<accession>A0A4R1RCW0</accession>
<dbReference type="Proteomes" id="UP000295008">
    <property type="component" value="Unassembled WGS sequence"/>
</dbReference>
<dbReference type="RefSeq" id="WP_132015366.1">
    <property type="nucleotide sequence ID" value="NZ_SLUN01000021.1"/>
</dbReference>
<sequence>MSEIGAKIKKLRMERKWSQEFLAHKIGVGQQYISKYEAGRMVPSSKTVDKLAEAFEVSTDFLISKEKIDLSSVNLRDKKFRELLNELNDLNEEDLLTVKNVIEALVFRRKFKK</sequence>
<dbReference type="InterPro" id="IPR010982">
    <property type="entry name" value="Lambda_DNA-bd_dom_sf"/>
</dbReference>
<gene>
    <name evidence="3" type="ORF">EDC14_102140</name>
</gene>
<evidence type="ECO:0000313" key="4">
    <source>
        <dbReference type="Proteomes" id="UP000295008"/>
    </source>
</evidence>
<dbReference type="Pfam" id="PF01381">
    <property type="entry name" value="HTH_3"/>
    <property type="match status" value="1"/>
</dbReference>
<name>A0A4R1RCW0_HYDET</name>
<dbReference type="CDD" id="cd00093">
    <property type="entry name" value="HTH_XRE"/>
    <property type="match status" value="1"/>
</dbReference>
<dbReference type="SMART" id="SM00530">
    <property type="entry name" value="HTH_XRE"/>
    <property type="match status" value="1"/>
</dbReference>
<dbReference type="EMBL" id="SLUN01000021">
    <property type="protein sequence ID" value="TCL63322.1"/>
    <property type="molecule type" value="Genomic_DNA"/>
</dbReference>
<dbReference type="SUPFAM" id="SSF47413">
    <property type="entry name" value="lambda repressor-like DNA-binding domains"/>
    <property type="match status" value="1"/>
</dbReference>
<comment type="caution">
    <text evidence="3">The sequence shown here is derived from an EMBL/GenBank/DDBJ whole genome shotgun (WGS) entry which is preliminary data.</text>
</comment>
<evidence type="ECO:0000259" key="2">
    <source>
        <dbReference type="PROSITE" id="PS50943"/>
    </source>
</evidence>
<dbReference type="AlphaFoldDB" id="A0A4R1RCW0"/>
<organism evidence="3 4">
    <name type="scientific">Hydrogenispora ethanolica</name>
    <dbReference type="NCBI Taxonomy" id="1082276"/>
    <lineage>
        <taxon>Bacteria</taxon>
        <taxon>Bacillati</taxon>
        <taxon>Bacillota</taxon>
        <taxon>Hydrogenispora</taxon>
    </lineage>
</organism>
<feature type="domain" description="HTH cro/C1-type" evidence="2">
    <location>
        <begin position="8"/>
        <end position="62"/>
    </location>
</feature>